<gene>
    <name evidence="4" type="ORF">CB0940_12110</name>
    <name evidence="5" type="ORF">RHO25_012334</name>
</gene>
<evidence type="ECO:0000313" key="4">
    <source>
        <dbReference type="EMBL" id="PIA80027.1"/>
    </source>
</evidence>
<dbReference type="Gene3D" id="3.40.50.720">
    <property type="entry name" value="NAD(P)-binding Rossmann-like Domain"/>
    <property type="match status" value="1"/>
</dbReference>
<dbReference type="Proteomes" id="UP001302367">
    <property type="component" value="Chromosome 9"/>
</dbReference>
<dbReference type="PANTHER" id="PTHR44845">
    <property type="entry name" value="CARRIER DOMAIN-CONTAINING PROTEIN"/>
    <property type="match status" value="1"/>
</dbReference>
<dbReference type="OrthoDB" id="416786at2759"/>
<dbReference type="InterPro" id="IPR000873">
    <property type="entry name" value="AMP-dep_synth/lig_dom"/>
</dbReference>
<dbReference type="Gene3D" id="3.30.300.30">
    <property type="match status" value="1"/>
</dbReference>
<dbReference type="Pfam" id="PF00550">
    <property type="entry name" value="PP-binding"/>
    <property type="match status" value="1"/>
</dbReference>
<dbReference type="InterPro" id="IPR042099">
    <property type="entry name" value="ANL_N_sf"/>
</dbReference>
<keyword evidence="1" id="KW-0596">Phosphopantetheine</keyword>
<evidence type="ECO:0000259" key="3">
    <source>
        <dbReference type="PROSITE" id="PS50075"/>
    </source>
</evidence>
<dbReference type="EMBL" id="CP134192">
    <property type="protein sequence ID" value="WPB07673.1"/>
    <property type="molecule type" value="Genomic_DNA"/>
</dbReference>
<evidence type="ECO:0000313" key="6">
    <source>
        <dbReference type="Proteomes" id="UP000230605"/>
    </source>
</evidence>
<dbReference type="InterPro" id="IPR029044">
    <property type="entry name" value="Nucleotide-diphossugar_trans"/>
</dbReference>
<keyword evidence="7" id="KW-1185">Reference proteome</keyword>
<accession>A0A2G5GIB3</accession>
<keyword evidence="2" id="KW-0597">Phosphoprotein</keyword>
<dbReference type="Pfam" id="PF00501">
    <property type="entry name" value="AMP-binding"/>
    <property type="match status" value="1"/>
</dbReference>
<organism evidence="4 6">
    <name type="scientific">Cercospora beticola</name>
    <name type="common">Sugarbeet leaf spot fungus</name>
    <dbReference type="NCBI Taxonomy" id="122368"/>
    <lineage>
        <taxon>Eukaryota</taxon>
        <taxon>Fungi</taxon>
        <taxon>Dikarya</taxon>
        <taxon>Ascomycota</taxon>
        <taxon>Pezizomycotina</taxon>
        <taxon>Dothideomycetes</taxon>
        <taxon>Dothideomycetidae</taxon>
        <taxon>Mycosphaerellales</taxon>
        <taxon>Mycosphaerellaceae</taxon>
        <taxon>Cercospora</taxon>
    </lineage>
</organism>
<dbReference type="SUPFAM" id="SSF51735">
    <property type="entry name" value="NAD(P)-binding Rossmann-fold domains"/>
    <property type="match status" value="1"/>
</dbReference>
<dbReference type="SUPFAM" id="SSF53448">
    <property type="entry name" value="Nucleotide-diphospho-sugar transferases"/>
    <property type="match status" value="1"/>
</dbReference>
<reference evidence="5 7" key="2">
    <citation type="submission" date="2023-09" db="EMBL/GenBank/DDBJ databases">
        <title>Complete-Gapless Cercospora beticola genome.</title>
        <authorList>
            <person name="Wyatt N.A."/>
            <person name="Spanner R.E."/>
            <person name="Bolton M.D."/>
        </authorList>
    </citation>
    <scope>NUCLEOTIDE SEQUENCE [LARGE SCALE GENOMIC DNA]</scope>
    <source>
        <strain evidence="5">Cb09-40</strain>
    </source>
</reference>
<dbReference type="Proteomes" id="UP000230605">
    <property type="component" value="Unassembled WGS sequence"/>
</dbReference>
<dbReference type="SUPFAM" id="SSF56801">
    <property type="entry name" value="Acetyl-CoA synthetase-like"/>
    <property type="match status" value="1"/>
</dbReference>
<evidence type="ECO:0000313" key="5">
    <source>
        <dbReference type="EMBL" id="WPB07673.1"/>
    </source>
</evidence>
<evidence type="ECO:0000313" key="7">
    <source>
        <dbReference type="Proteomes" id="UP001302367"/>
    </source>
</evidence>
<feature type="domain" description="Carrier" evidence="3">
    <location>
        <begin position="847"/>
        <end position="927"/>
    </location>
</feature>
<sequence length="1340" mass="148149">MKLFMKQEEAIEPESACEELRSVGKYKIRRTAAPVPKVAIHSGSAYARIVHALVCFSWLVHYGLRLYDPLRADADLHSRGEWVTWLFLACEAIMAGPELFQVIELSLSILPGSRDAPRAQYRLDGTDAPLVHVFITTCGESPATVMSTLAGAVAQDYPAKCYRVFVLDDANDPKLKLEVENFNRSISNKLSAQPVVYLARQKDLATRHYHKAGNLDFGIRTSKEDYGGSEFIAGLDVDMIVESDWLSRVVPHLILSADLAVVSPPQSFYNVPDKDILAQDASVLQQVLEPARDRIGCSMCHGSGYVMRRAALESIGGWPLVNIGEDILCSYLLNQAGWQTAFIEDELQFGVTCESFHAYVSQRMRWTAGNLLSAHRFYFFLPHFTHSQITVVQRLHGIMQSIKTYAWIALIVPMVALPLGLPLARPPLVPRSNMSHNMLRLLKFSYLAMWLTTKAWKRLNFGHVGVRNIFNLSNNRLWITPYIVCAYCQSLWCNLEEIDFTISDFFTTLLVGGCVCVPSETDRKNGLAAFVEKSQANWALLTPAVAELLDPATVPSLKYVTLGGDAIKESTLRKWRKSSRVGINYGSAEVDVTHARDVSDETDILNVGHRLPSCLACIVDPDDPAVILPVGAVGDLVISGPTMARGYLNAPVKTAEVFLPVPQAWISQGLIEKPHTPWTSRAYRMGDLFRQMSDGSLQFVGRKDFQVKVNGQKVELGDIESQLSRHPDVSHCAVIYPADGPYANRLVAITQSTCATSLASRHARAANKTALTLSLPAVTEYLQNLIPSFMLPSVLIVVETMPFTPTMKIDRTRLKKCLSDNEVSAGSVPGFMHVSTALSGTRLLPSEKSAMKVSNLIADIISAAGSTIWKSISGHDNRLTDIGINSAQTMRLVALIRKQFGCKILFETLSQPGMTVRQLAVLLEIEKQDLITDMAGNDVDTKIEFLKVRVARHTETVLNPSVVQPTRPRHVFLTGATGYLGVQILCQLLSSSSIASMTVLVRTSRRELALERVRLALTAAHAESSHQIKLNTWPGDLSKPRLGLSDADWMRLSGEGDKIDAGGPRIDTIIHCGAVVNWTKSYSDLEAPNVHSTEELLKLVRTCHHLERFVFVSGGRYPNPAQDAEKDLEALYTDAAKDNGYAQTKFVAERLVHNVRSALPDKSISVVCPAYLIGGRQHGLANQDDYLWRIVWATARIGAFNADERDQWLFVAQSDAVAERIVVLTLLDFNSSSSTTLNVLDGLSVGKFWSIVSEVLAIPLMEETGDVWLQKVKFDMEDTSDHLLWPLADSLESGRGLLTRRRCRAKDVGAESDSKDVEAAVRANVEYLHKAGFFTGVKPE</sequence>
<dbReference type="Gene3D" id="3.90.550.10">
    <property type="entry name" value="Spore Coat Polysaccharide Biosynthesis Protein SpsA, Chain A"/>
    <property type="match status" value="1"/>
</dbReference>
<dbReference type="InterPro" id="IPR009081">
    <property type="entry name" value="PP-bd_ACP"/>
</dbReference>
<reference evidence="4 6" key="1">
    <citation type="submission" date="2015-10" db="EMBL/GenBank/DDBJ databases">
        <title>The cercosporin biosynthetic gene cluster was horizontally transferred to several fungal lineages and shown to be expanded in Cercospora beticola based on microsynteny with recipient genomes.</title>
        <authorList>
            <person name="De Jonge R."/>
            <person name="Ebert M.K."/>
            <person name="Suttle J.C."/>
            <person name="Jurick Ii W.M."/>
            <person name="Secor G.A."/>
            <person name="Thomma B.P."/>
            <person name="Van De Peer Y."/>
            <person name="Bolton M.D."/>
        </authorList>
    </citation>
    <scope>NUCLEOTIDE SEQUENCE [LARGE SCALE GENOMIC DNA]</scope>
    <source>
        <strain evidence="4 6">09-40</strain>
    </source>
</reference>
<name>A0A2G5GIB3_CERBT</name>
<dbReference type="Pfam" id="PF13641">
    <property type="entry name" value="Glyco_tranf_2_3"/>
    <property type="match status" value="1"/>
</dbReference>
<evidence type="ECO:0000256" key="2">
    <source>
        <dbReference type="ARBA" id="ARBA00022553"/>
    </source>
</evidence>
<dbReference type="InterPro" id="IPR013120">
    <property type="entry name" value="FAR_NAD-bd"/>
</dbReference>
<dbReference type="EMBL" id="LKMD01000252">
    <property type="protein sequence ID" value="PIA80027.1"/>
    <property type="molecule type" value="Genomic_DNA"/>
</dbReference>
<dbReference type="PROSITE" id="PS50075">
    <property type="entry name" value="CARRIER"/>
    <property type="match status" value="1"/>
</dbReference>
<proteinExistence type="predicted"/>
<evidence type="ECO:0000256" key="1">
    <source>
        <dbReference type="ARBA" id="ARBA00022450"/>
    </source>
</evidence>
<dbReference type="InterPro" id="IPR036291">
    <property type="entry name" value="NAD(P)-bd_dom_sf"/>
</dbReference>
<dbReference type="Pfam" id="PF07993">
    <property type="entry name" value="NAD_binding_4"/>
    <property type="match status" value="1"/>
</dbReference>
<dbReference type="InterPro" id="IPR045851">
    <property type="entry name" value="AMP-bd_C_sf"/>
</dbReference>
<protein>
    <submittedName>
        <fullName evidence="4">Nonribosomal peptide synthetase 13</fullName>
    </submittedName>
</protein>
<dbReference type="Gene3D" id="3.40.50.12780">
    <property type="entry name" value="N-terminal domain of ligase-like"/>
    <property type="match status" value="1"/>
</dbReference>
<dbReference type="PANTHER" id="PTHR44845:SF4">
    <property type="entry name" value="NONRIBOSOMAL PEPTIDE SYNTHASE INPA"/>
    <property type="match status" value="1"/>
</dbReference>